<comment type="caution">
    <text evidence="1">The sequence shown here is derived from an EMBL/GenBank/DDBJ whole genome shotgun (WGS) entry which is preliminary data.</text>
</comment>
<dbReference type="Proteomes" id="UP000815325">
    <property type="component" value="Unassembled WGS sequence"/>
</dbReference>
<evidence type="ECO:0000313" key="2">
    <source>
        <dbReference type="Proteomes" id="UP000815325"/>
    </source>
</evidence>
<protein>
    <recommendedName>
        <fullName evidence="3">Encoded protein</fullName>
    </recommendedName>
</protein>
<reference evidence="1" key="1">
    <citation type="submission" date="2017-08" db="EMBL/GenBank/DDBJ databases">
        <authorList>
            <person name="Polle J.E."/>
            <person name="Barry K."/>
            <person name="Cushman J."/>
            <person name="Schmutz J."/>
            <person name="Tran D."/>
            <person name="Hathwaick L.T."/>
            <person name="Yim W.C."/>
            <person name="Jenkins J."/>
            <person name="Mckie-Krisberg Z.M."/>
            <person name="Prochnik S."/>
            <person name="Lindquist E."/>
            <person name="Dockter R.B."/>
            <person name="Adam C."/>
            <person name="Molina H."/>
            <person name="Bunkerborg J."/>
            <person name="Jin E."/>
            <person name="Buchheim M."/>
            <person name="Magnuson J."/>
        </authorList>
    </citation>
    <scope>NUCLEOTIDE SEQUENCE</scope>
    <source>
        <strain evidence="1">CCAP 19/18</strain>
    </source>
</reference>
<evidence type="ECO:0008006" key="3">
    <source>
        <dbReference type="Google" id="ProtNLM"/>
    </source>
</evidence>
<dbReference type="EMBL" id="MU069700">
    <property type="protein sequence ID" value="KAF5835538.1"/>
    <property type="molecule type" value="Genomic_DNA"/>
</dbReference>
<organism evidence="1 2">
    <name type="scientific">Dunaliella salina</name>
    <name type="common">Green alga</name>
    <name type="synonym">Protococcus salinus</name>
    <dbReference type="NCBI Taxonomy" id="3046"/>
    <lineage>
        <taxon>Eukaryota</taxon>
        <taxon>Viridiplantae</taxon>
        <taxon>Chlorophyta</taxon>
        <taxon>core chlorophytes</taxon>
        <taxon>Chlorophyceae</taxon>
        <taxon>CS clade</taxon>
        <taxon>Chlamydomonadales</taxon>
        <taxon>Dunaliellaceae</taxon>
        <taxon>Dunaliella</taxon>
    </lineage>
</organism>
<name>A0ABQ7GLQ4_DUNSA</name>
<accession>A0ABQ7GLQ4</accession>
<sequence>MPFPLLAWLAAPVYSDNENSFELLYTGSGANPLLSKDFVMQLPASPEPRQITVQTLPTVGEESFDTWLWVSTKCGLDVNIGETVAQNDDFGDSSLSLVSFTAEPDQDYFISVEGYDGACGTIQVQVEVDQLLLEESPAHLPKEGVFSSSLTIFHLGYKALHMRIRSCCFPFHVIATSF</sequence>
<proteinExistence type="predicted"/>
<gene>
    <name evidence="1" type="ORF">DUNSADRAFT_7237</name>
</gene>
<keyword evidence="2" id="KW-1185">Reference proteome</keyword>
<evidence type="ECO:0000313" key="1">
    <source>
        <dbReference type="EMBL" id="KAF5835538.1"/>
    </source>
</evidence>